<evidence type="ECO:0000313" key="3">
    <source>
        <dbReference type="Proteomes" id="UP000184216"/>
    </source>
</evidence>
<accession>A0AB36P1T7</accession>
<dbReference type="Proteomes" id="UP000184216">
    <property type="component" value="Unassembled WGS sequence"/>
</dbReference>
<organism evidence="1 4">
    <name type="scientific">Flavobacterium pectinovorum</name>
    <dbReference type="NCBI Taxonomy" id="29533"/>
    <lineage>
        <taxon>Bacteria</taxon>
        <taxon>Pseudomonadati</taxon>
        <taxon>Bacteroidota</taxon>
        <taxon>Flavobacteriia</taxon>
        <taxon>Flavobacteriales</taxon>
        <taxon>Flavobacteriaceae</taxon>
        <taxon>Flavobacterium</taxon>
    </lineage>
</organism>
<protein>
    <recommendedName>
        <fullName evidence="5">Lipocalin-like domain-containing protein</fullName>
    </recommendedName>
</protein>
<keyword evidence="3" id="KW-1185">Reference proteome</keyword>
<gene>
    <name evidence="1" type="ORF">B0A72_06705</name>
    <name evidence="2" type="ORF">SAMN05444387_1853</name>
</gene>
<proteinExistence type="predicted"/>
<comment type="caution">
    <text evidence="1">The sequence shown here is derived from an EMBL/GenBank/DDBJ whole genome shotgun (WGS) entry which is preliminary data.</text>
</comment>
<sequence length="276" mass="32440">MKKIVLVFTILAFYSCNQSLEDKIVGKWNFENVDSQILDLSELRYKNSSLSNLLGSSFYETNYLFFQKEKSYKGVLGVYNGIYTDGNWSFNENDSIVSFTENRITKPFLKIKSVSDKELRFSVVSKHPTLDNLMEFVFVKENQELNNSKFDYTQKQFNLWRKSPDEPEDLNQISKRVKQCLEYSVTYLKYNLEQKKSSVSLKEISFLPINFYDNGIQLKDPDELQKWDNVFFSNVDALNGREIIKQIIKTDFSLPEDKSGLELDIYILEEIKNRIK</sequence>
<name>A0AB36P1T7_9FLAO</name>
<dbReference type="AlphaFoldDB" id="A0AB36P1T7"/>
<reference evidence="2 3" key="2">
    <citation type="submission" date="2016-11" db="EMBL/GenBank/DDBJ databases">
        <authorList>
            <person name="Varghese N."/>
            <person name="Submissions S."/>
        </authorList>
    </citation>
    <scope>NUCLEOTIDE SEQUENCE [LARGE SCALE GENOMIC DNA]</scope>
    <source>
        <strain evidence="2 3">DSM 6368</strain>
    </source>
</reference>
<dbReference type="EMBL" id="MUHB01000007">
    <property type="protein sequence ID" value="OXB05704.1"/>
    <property type="molecule type" value="Genomic_DNA"/>
</dbReference>
<dbReference type="Proteomes" id="UP000198431">
    <property type="component" value="Unassembled WGS sequence"/>
</dbReference>
<evidence type="ECO:0008006" key="5">
    <source>
        <dbReference type="Google" id="ProtNLM"/>
    </source>
</evidence>
<dbReference type="PROSITE" id="PS51257">
    <property type="entry name" value="PROKAR_LIPOPROTEIN"/>
    <property type="match status" value="1"/>
</dbReference>
<dbReference type="RefSeq" id="WP_073394666.1">
    <property type="nucleotide sequence ID" value="NZ_FRBX01000002.1"/>
</dbReference>
<evidence type="ECO:0000313" key="1">
    <source>
        <dbReference type="EMBL" id="OXB05704.1"/>
    </source>
</evidence>
<evidence type="ECO:0000313" key="2">
    <source>
        <dbReference type="EMBL" id="SHM07429.1"/>
    </source>
</evidence>
<evidence type="ECO:0000313" key="4">
    <source>
        <dbReference type="Proteomes" id="UP000198431"/>
    </source>
</evidence>
<reference evidence="1 4" key="1">
    <citation type="submission" date="2016-11" db="EMBL/GenBank/DDBJ databases">
        <title>Whole genomes of Flavobacteriaceae.</title>
        <authorList>
            <person name="Stine C."/>
            <person name="Li C."/>
            <person name="Tadesse D."/>
        </authorList>
    </citation>
    <scope>NUCLEOTIDE SEQUENCE [LARGE SCALE GENOMIC DNA]</scope>
    <source>
        <strain evidence="1 4">ATCC 19366</strain>
    </source>
</reference>
<dbReference type="EMBL" id="FRBX01000002">
    <property type="protein sequence ID" value="SHM07429.1"/>
    <property type="molecule type" value="Genomic_DNA"/>
</dbReference>